<accession>A0A645DAQ4</accession>
<name>A0A645DAQ4_9ZZZZ</name>
<comment type="caution">
    <text evidence="2">The sequence shown here is derived from an EMBL/GenBank/DDBJ whole genome shotgun (WGS) entry which is preliminary data.</text>
</comment>
<dbReference type="AlphaFoldDB" id="A0A645DAQ4"/>
<reference evidence="2" key="1">
    <citation type="submission" date="2019-08" db="EMBL/GenBank/DDBJ databases">
        <authorList>
            <person name="Kucharzyk K."/>
            <person name="Murdoch R.W."/>
            <person name="Higgins S."/>
            <person name="Loffler F."/>
        </authorList>
    </citation>
    <scope>NUCLEOTIDE SEQUENCE</scope>
</reference>
<gene>
    <name evidence="2" type="ORF">SDC9_133243</name>
</gene>
<evidence type="ECO:0000313" key="2">
    <source>
        <dbReference type="EMBL" id="MPM86158.1"/>
    </source>
</evidence>
<organism evidence="2">
    <name type="scientific">bioreactor metagenome</name>
    <dbReference type="NCBI Taxonomy" id="1076179"/>
    <lineage>
        <taxon>unclassified sequences</taxon>
        <taxon>metagenomes</taxon>
        <taxon>ecological metagenomes</taxon>
    </lineage>
</organism>
<keyword evidence="1" id="KW-0472">Membrane</keyword>
<proteinExistence type="predicted"/>
<protein>
    <submittedName>
        <fullName evidence="2">Uncharacterized protein</fullName>
    </submittedName>
</protein>
<evidence type="ECO:0000256" key="1">
    <source>
        <dbReference type="SAM" id="Phobius"/>
    </source>
</evidence>
<keyword evidence="1" id="KW-1133">Transmembrane helix</keyword>
<feature type="transmembrane region" description="Helical" evidence="1">
    <location>
        <begin position="12"/>
        <end position="30"/>
    </location>
</feature>
<dbReference type="EMBL" id="VSSQ01034271">
    <property type="protein sequence ID" value="MPM86158.1"/>
    <property type="molecule type" value="Genomic_DNA"/>
</dbReference>
<sequence>MIDLLKGKWKWVAVGAVGAQILAMLVMVILSHPFQFVYYNALAGSNPGARYDLDYWNVSQAKTLMKLIDTVDSDEQISVTAADWYTGDGLEKAYNILPEAYQSRVRLIFVGQYTIARGADYLMINPRGLQICSDKTIEPRQQWIFAYGLDVYLSGLTKIVSQQAFGSEFMTVYQMP</sequence>
<keyword evidence="1" id="KW-0812">Transmembrane</keyword>